<dbReference type="SUPFAM" id="SSF53383">
    <property type="entry name" value="PLP-dependent transferases"/>
    <property type="match status" value="1"/>
</dbReference>
<evidence type="ECO:0000256" key="3">
    <source>
        <dbReference type="ARBA" id="ARBA00007970"/>
    </source>
</evidence>
<dbReference type="InterPro" id="IPR004839">
    <property type="entry name" value="Aminotransferase_I/II_large"/>
</dbReference>
<evidence type="ECO:0000256" key="5">
    <source>
        <dbReference type="ARBA" id="ARBA00022576"/>
    </source>
</evidence>
<evidence type="ECO:0000256" key="10">
    <source>
        <dbReference type="ARBA" id="ARBA00047481"/>
    </source>
</evidence>
<dbReference type="PANTHER" id="PTHR43643:SF6">
    <property type="entry name" value="HISTIDINOL-PHOSPHATE AMINOTRANSFERASE"/>
    <property type="match status" value="1"/>
</dbReference>
<reference evidence="14" key="1">
    <citation type="journal article" date="2019" name="Int. J. Syst. Evol. Microbiol.">
        <title>The Global Catalogue of Microorganisms (GCM) 10K type strain sequencing project: providing services to taxonomists for standard genome sequencing and annotation.</title>
        <authorList>
            <consortium name="The Broad Institute Genomics Platform"/>
            <consortium name="The Broad Institute Genome Sequencing Center for Infectious Disease"/>
            <person name="Wu L."/>
            <person name="Ma J."/>
        </authorList>
    </citation>
    <scope>NUCLEOTIDE SEQUENCE [LARGE SCALE GENOMIC DNA]</scope>
    <source>
        <strain evidence="14">CGMCC 4.7277</strain>
    </source>
</reference>
<dbReference type="EC" id="2.6.1.9" evidence="11"/>
<comment type="pathway">
    <text evidence="2 11">Amino-acid biosynthesis; L-histidine biosynthesis; L-histidine from 5-phospho-alpha-D-ribose 1-diphosphate: step 7/9.</text>
</comment>
<keyword evidence="9 11" id="KW-0368">Histidine biosynthesis</keyword>
<comment type="caution">
    <text evidence="13">The sequence shown here is derived from an EMBL/GenBank/DDBJ whole genome shotgun (WGS) entry which is preliminary data.</text>
</comment>
<dbReference type="NCBIfam" id="NF003496">
    <property type="entry name" value="PRK05166.1"/>
    <property type="match status" value="1"/>
</dbReference>
<comment type="cofactor">
    <cofactor evidence="1 11">
        <name>pyridoxal 5'-phosphate</name>
        <dbReference type="ChEBI" id="CHEBI:597326"/>
    </cofactor>
</comment>
<dbReference type="GO" id="GO:0004400">
    <property type="term" value="F:histidinol-phosphate transaminase activity"/>
    <property type="evidence" value="ECO:0007669"/>
    <property type="project" value="UniProtKB-EC"/>
</dbReference>
<keyword evidence="6 11" id="KW-0028">Amino-acid biosynthesis</keyword>
<dbReference type="Gene3D" id="3.40.640.10">
    <property type="entry name" value="Type I PLP-dependent aspartate aminotransferase-like (Major domain)"/>
    <property type="match status" value="1"/>
</dbReference>
<evidence type="ECO:0000256" key="11">
    <source>
        <dbReference type="HAMAP-Rule" id="MF_01023"/>
    </source>
</evidence>
<evidence type="ECO:0000313" key="13">
    <source>
        <dbReference type="EMBL" id="MFC5521133.1"/>
    </source>
</evidence>
<keyword evidence="5 11" id="KW-0032">Aminotransferase</keyword>
<dbReference type="RefSeq" id="WP_068833044.1">
    <property type="nucleotide sequence ID" value="NZ_JBHSMX010000013.1"/>
</dbReference>
<dbReference type="EMBL" id="JBHSMX010000013">
    <property type="protein sequence ID" value="MFC5521133.1"/>
    <property type="molecule type" value="Genomic_DNA"/>
</dbReference>
<dbReference type="Gene3D" id="3.90.1150.10">
    <property type="entry name" value="Aspartate Aminotransferase, domain 1"/>
    <property type="match status" value="1"/>
</dbReference>
<evidence type="ECO:0000256" key="6">
    <source>
        <dbReference type="ARBA" id="ARBA00022605"/>
    </source>
</evidence>
<evidence type="ECO:0000313" key="14">
    <source>
        <dbReference type="Proteomes" id="UP001596084"/>
    </source>
</evidence>
<protein>
    <recommendedName>
        <fullName evidence="11">Histidinol-phosphate aminotransferase</fullName>
        <ecNumber evidence="11">2.6.1.9</ecNumber>
    </recommendedName>
    <alternativeName>
        <fullName evidence="11">Imidazole acetol-phosphate transaminase</fullName>
    </alternativeName>
</protein>
<evidence type="ECO:0000256" key="8">
    <source>
        <dbReference type="ARBA" id="ARBA00022898"/>
    </source>
</evidence>
<gene>
    <name evidence="11" type="primary">hisC</name>
    <name evidence="13" type="ORF">ACFPP7_09425</name>
</gene>
<evidence type="ECO:0000259" key="12">
    <source>
        <dbReference type="Pfam" id="PF00155"/>
    </source>
</evidence>
<dbReference type="NCBIfam" id="TIGR01141">
    <property type="entry name" value="hisC"/>
    <property type="match status" value="1"/>
</dbReference>
<keyword evidence="8 11" id="KW-0663">Pyridoxal phosphate</keyword>
<comment type="similarity">
    <text evidence="3 11">Belongs to the class-II pyridoxal-phosphate-dependent aminotransferase family. Histidinol-phosphate aminotransferase subfamily.</text>
</comment>
<dbReference type="HAMAP" id="MF_01023">
    <property type="entry name" value="HisC_aminotrans_2"/>
    <property type="match status" value="1"/>
</dbReference>
<dbReference type="InterPro" id="IPR005861">
    <property type="entry name" value="HisP_aminotrans"/>
</dbReference>
<accession>A0ABW0Q8Z9</accession>
<dbReference type="Pfam" id="PF00155">
    <property type="entry name" value="Aminotran_1_2"/>
    <property type="match status" value="1"/>
</dbReference>
<dbReference type="InterPro" id="IPR015424">
    <property type="entry name" value="PyrdxlP-dep_Trfase"/>
</dbReference>
<proteinExistence type="inferred from homology"/>
<evidence type="ECO:0000256" key="2">
    <source>
        <dbReference type="ARBA" id="ARBA00005011"/>
    </source>
</evidence>
<feature type="modified residue" description="N6-(pyridoxal phosphate)lysine" evidence="11">
    <location>
        <position position="238"/>
    </location>
</feature>
<evidence type="ECO:0000256" key="7">
    <source>
        <dbReference type="ARBA" id="ARBA00022679"/>
    </source>
</evidence>
<sequence>MTTASAELLSRLARPEVRDLPAYNAGLSSDVVRQRYGVTHVARLASNENPFGPSPAVAKALAELAGAAATYPDANSQALRSAIAERTGTQAGQVVMGNGSENLLEVLCQAFLSPGDRVVTLSPSFGLHDIYPRMMGARVQMVPVTPALEFDVDAWCDALAGGPQPPKLAMLSNPSNPVGCMLDAHAFRRIVQATPPETLLVIDEAYYEYARLTPGFPDALAELRAQSRPWIALRTFSKAWGLAGLRVGYGIASDEKLVQILDRVRTPFNVNLAAQTAALAAWKDPAHMEMSVRETVARRDALAAQLHALGVTMAPSAANFLFLNLQRANGPVAEGLLARGVAVKPWKERGYENFIRVSIGSAEDNALFLQAFTDVMGLAS</sequence>
<dbReference type="CDD" id="cd00609">
    <property type="entry name" value="AAT_like"/>
    <property type="match status" value="1"/>
</dbReference>
<evidence type="ECO:0000256" key="4">
    <source>
        <dbReference type="ARBA" id="ARBA00011738"/>
    </source>
</evidence>
<dbReference type="InterPro" id="IPR015421">
    <property type="entry name" value="PyrdxlP-dep_Trfase_major"/>
</dbReference>
<name>A0ABW0Q8Z9_9BURK</name>
<dbReference type="InterPro" id="IPR050106">
    <property type="entry name" value="HistidinolP_aminotransfase"/>
</dbReference>
<feature type="domain" description="Aminotransferase class I/classII large" evidence="12">
    <location>
        <begin position="40"/>
        <end position="371"/>
    </location>
</feature>
<keyword evidence="7 11" id="KW-0808">Transferase</keyword>
<dbReference type="Proteomes" id="UP001596084">
    <property type="component" value="Unassembled WGS sequence"/>
</dbReference>
<dbReference type="InterPro" id="IPR015422">
    <property type="entry name" value="PyrdxlP-dep_Trfase_small"/>
</dbReference>
<comment type="subunit">
    <text evidence="4 11">Homodimer.</text>
</comment>
<dbReference type="InterPro" id="IPR001917">
    <property type="entry name" value="Aminotrans_II_pyridoxalP_BS"/>
</dbReference>
<evidence type="ECO:0000256" key="1">
    <source>
        <dbReference type="ARBA" id="ARBA00001933"/>
    </source>
</evidence>
<keyword evidence="14" id="KW-1185">Reference proteome</keyword>
<evidence type="ECO:0000256" key="9">
    <source>
        <dbReference type="ARBA" id="ARBA00023102"/>
    </source>
</evidence>
<organism evidence="13 14">
    <name type="scientific">Polaromonas jejuensis</name>
    <dbReference type="NCBI Taxonomy" id="457502"/>
    <lineage>
        <taxon>Bacteria</taxon>
        <taxon>Pseudomonadati</taxon>
        <taxon>Pseudomonadota</taxon>
        <taxon>Betaproteobacteria</taxon>
        <taxon>Burkholderiales</taxon>
        <taxon>Comamonadaceae</taxon>
        <taxon>Polaromonas</taxon>
    </lineage>
</organism>
<dbReference type="PROSITE" id="PS00599">
    <property type="entry name" value="AA_TRANSFER_CLASS_2"/>
    <property type="match status" value="1"/>
</dbReference>
<dbReference type="PANTHER" id="PTHR43643">
    <property type="entry name" value="HISTIDINOL-PHOSPHATE AMINOTRANSFERASE 2"/>
    <property type="match status" value="1"/>
</dbReference>
<comment type="catalytic activity">
    <reaction evidence="10 11">
        <text>L-histidinol phosphate + 2-oxoglutarate = 3-(imidazol-4-yl)-2-oxopropyl phosphate + L-glutamate</text>
        <dbReference type="Rhea" id="RHEA:23744"/>
        <dbReference type="ChEBI" id="CHEBI:16810"/>
        <dbReference type="ChEBI" id="CHEBI:29985"/>
        <dbReference type="ChEBI" id="CHEBI:57766"/>
        <dbReference type="ChEBI" id="CHEBI:57980"/>
        <dbReference type="EC" id="2.6.1.9"/>
    </reaction>
</comment>